<dbReference type="InterPro" id="IPR001264">
    <property type="entry name" value="Glyco_trans_51"/>
</dbReference>
<organism evidence="14 15">
    <name type="scientific">Tannerella sp. oral taxon BU063 isolate Cell 6/7/9</name>
    <dbReference type="NCBI Taxonomy" id="1411021"/>
    <lineage>
        <taxon>Bacteria</taxon>
        <taxon>Pseudomonadati</taxon>
        <taxon>Bacteroidota</taxon>
        <taxon>Bacteroidia</taxon>
        <taxon>Bacteroidales</taxon>
        <taxon>Tannerellaceae</taxon>
        <taxon>Tannerella</taxon>
    </lineage>
</organism>
<evidence type="ECO:0000256" key="1">
    <source>
        <dbReference type="ARBA" id="ARBA00022475"/>
    </source>
</evidence>
<comment type="subcellular location">
    <subcellularLocation>
        <location evidence="11">Cell membrane</location>
        <topology evidence="11">Single-pass membrane protein</topology>
    </subcellularLocation>
</comment>
<dbReference type="PANTHER" id="PTHR30400">
    <property type="entry name" value="MONOFUNCTIONAL BIOSYNTHETIC PEPTIDOGLYCAN TRANSGLYCOSYLASE"/>
    <property type="match status" value="1"/>
</dbReference>
<dbReference type="InterPro" id="IPR011812">
    <property type="entry name" value="Pep_trsgly"/>
</dbReference>
<feature type="domain" description="Glycosyl transferase family 51" evidence="13">
    <location>
        <begin position="52"/>
        <end position="217"/>
    </location>
</feature>
<evidence type="ECO:0000256" key="8">
    <source>
        <dbReference type="ARBA" id="ARBA00022989"/>
    </source>
</evidence>
<evidence type="ECO:0000256" key="11">
    <source>
        <dbReference type="HAMAP-Rule" id="MF_00766"/>
    </source>
</evidence>
<dbReference type="GO" id="GO:0005886">
    <property type="term" value="C:plasma membrane"/>
    <property type="evidence" value="ECO:0007669"/>
    <property type="project" value="UniProtKB-SubCell"/>
</dbReference>
<dbReference type="GO" id="GO:0071555">
    <property type="term" value="P:cell wall organization"/>
    <property type="evidence" value="ECO:0007669"/>
    <property type="project" value="UniProtKB-KW"/>
</dbReference>
<dbReference type="GO" id="GO:0009274">
    <property type="term" value="C:peptidoglycan-based cell wall"/>
    <property type="evidence" value="ECO:0007669"/>
    <property type="project" value="InterPro"/>
</dbReference>
<feature type="compositionally biased region" description="Acidic residues" evidence="12">
    <location>
        <begin position="270"/>
        <end position="283"/>
    </location>
</feature>
<keyword evidence="2" id="KW-0997">Cell inner membrane</keyword>
<dbReference type="GO" id="GO:0016763">
    <property type="term" value="F:pentosyltransferase activity"/>
    <property type="evidence" value="ECO:0007669"/>
    <property type="project" value="InterPro"/>
</dbReference>
<comment type="function">
    <text evidence="11">Peptidoglycan polymerase that catalyzes glycan chain elongation from lipid-linked precursors.</text>
</comment>
<dbReference type="EMBL" id="AYYD01001286">
    <property type="protein sequence ID" value="ETK07334.1"/>
    <property type="molecule type" value="Genomic_DNA"/>
</dbReference>
<dbReference type="SUPFAM" id="SSF53955">
    <property type="entry name" value="Lysozyme-like"/>
    <property type="match status" value="1"/>
</dbReference>
<comment type="similarity">
    <text evidence="11">Belongs to the glycosyltransferase 51 family.</text>
</comment>
<keyword evidence="3 11" id="KW-0328">Glycosyltransferase</keyword>
<evidence type="ECO:0000256" key="6">
    <source>
        <dbReference type="ARBA" id="ARBA00022960"/>
    </source>
</evidence>
<dbReference type="UniPathway" id="UPA00219"/>
<dbReference type="GO" id="GO:0008360">
    <property type="term" value="P:regulation of cell shape"/>
    <property type="evidence" value="ECO:0007669"/>
    <property type="project" value="UniProtKB-KW"/>
</dbReference>
<evidence type="ECO:0000256" key="7">
    <source>
        <dbReference type="ARBA" id="ARBA00022984"/>
    </source>
</evidence>
<dbReference type="InterPro" id="IPR023346">
    <property type="entry name" value="Lysozyme-like_dom_sf"/>
</dbReference>
<keyword evidence="8 11" id="KW-1133">Transmembrane helix</keyword>
<feature type="region of interest" description="Disordered" evidence="12">
    <location>
        <begin position="228"/>
        <end position="283"/>
    </location>
</feature>
<keyword evidence="1 11" id="KW-1003">Cell membrane</keyword>
<dbReference type="Pfam" id="PF00912">
    <property type="entry name" value="Transgly"/>
    <property type="match status" value="1"/>
</dbReference>
<keyword evidence="5 11" id="KW-0812">Transmembrane</keyword>
<evidence type="ECO:0000256" key="5">
    <source>
        <dbReference type="ARBA" id="ARBA00022692"/>
    </source>
</evidence>
<evidence type="ECO:0000256" key="12">
    <source>
        <dbReference type="SAM" id="MobiDB-lite"/>
    </source>
</evidence>
<keyword evidence="4 11" id="KW-0808">Transferase</keyword>
<accession>W2CJB6</accession>
<evidence type="ECO:0000256" key="3">
    <source>
        <dbReference type="ARBA" id="ARBA00022676"/>
    </source>
</evidence>
<sequence length="283" mass="31664">MKLRFKRILRWCRNAVLALFVFSLFMVLVYKWLPVPFTPLMFIRALDPETPQMKHHWVSIDKISHAMPLAVVASEDNRFMTHHGFDHEQIRQAMEEAKRGGRKRGASTISQQTAKNVFLWPGRSWIRKGLEAYFTVLIEFVWGKERIMEVYLNSIEMGRGIFGVEAASRTYFSKSAASLTRPEAALIAAALPNPRKRNPGAPSAYMRKRQGAILSLMNKVGAVPIGSGSPAAVDAAPAEKPQPAAPSSRPKPAPQTVEPAPKDELPENVTVDDEEEDDDEDLD</sequence>
<evidence type="ECO:0000313" key="14">
    <source>
        <dbReference type="EMBL" id="ETK07334.1"/>
    </source>
</evidence>
<dbReference type="AlphaFoldDB" id="W2CJB6"/>
<comment type="catalytic activity">
    <reaction evidence="11">
        <text>[GlcNAc-(1-&gt;4)-Mur2Ac(oyl-L-Ala-gamma-D-Glu-L-Lys-D-Ala-D-Ala)](n)-di-trans,octa-cis-undecaprenyl diphosphate + beta-D-GlcNAc-(1-&gt;4)-Mur2Ac(oyl-L-Ala-gamma-D-Glu-L-Lys-D-Ala-D-Ala)-di-trans,octa-cis-undecaprenyl diphosphate = [GlcNAc-(1-&gt;4)-Mur2Ac(oyl-L-Ala-gamma-D-Glu-L-Lys-D-Ala-D-Ala)](n+1)-di-trans,octa-cis-undecaprenyl diphosphate + di-trans,octa-cis-undecaprenyl diphosphate + H(+)</text>
        <dbReference type="Rhea" id="RHEA:23708"/>
        <dbReference type="Rhea" id="RHEA-COMP:9602"/>
        <dbReference type="Rhea" id="RHEA-COMP:9603"/>
        <dbReference type="ChEBI" id="CHEBI:15378"/>
        <dbReference type="ChEBI" id="CHEBI:58405"/>
        <dbReference type="ChEBI" id="CHEBI:60033"/>
        <dbReference type="ChEBI" id="CHEBI:78435"/>
        <dbReference type="EC" id="2.4.99.28"/>
    </reaction>
</comment>
<evidence type="ECO:0000256" key="10">
    <source>
        <dbReference type="ARBA" id="ARBA00023316"/>
    </source>
</evidence>
<reference evidence="14 15" key="1">
    <citation type="submission" date="2013-11" db="EMBL/GenBank/DDBJ databases">
        <title>Single cell genomics of uncultured Tannerella BU063 (oral taxon 286).</title>
        <authorList>
            <person name="Beall C.J."/>
            <person name="Campbell A.G."/>
            <person name="Griffen A.L."/>
            <person name="Podar M."/>
            <person name="Leys E.J."/>
        </authorList>
    </citation>
    <scope>NUCLEOTIDE SEQUENCE [LARGE SCALE GENOMIC DNA]</scope>
    <source>
        <strain evidence="14">Cell 6/7/9</strain>
    </source>
</reference>
<dbReference type="EC" id="2.4.99.28" evidence="11"/>
<feature type="transmembrane region" description="Helical" evidence="11">
    <location>
        <begin position="12"/>
        <end position="33"/>
    </location>
</feature>
<comment type="pathway">
    <text evidence="11">Cell wall biogenesis; peptidoglycan biosynthesis.</text>
</comment>
<dbReference type="HAMAP" id="MF_00766">
    <property type="entry name" value="PGT_MtgA"/>
    <property type="match status" value="1"/>
</dbReference>
<dbReference type="GO" id="GO:0008955">
    <property type="term" value="F:peptidoglycan glycosyltransferase activity"/>
    <property type="evidence" value="ECO:0007669"/>
    <property type="project" value="UniProtKB-UniRule"/>
</dbReference>
<feature type="compositionally biased region" description="Low complexity" evidence="12">
    <location>
        <begin position="235"/>
        <end position="250"/>
    </location>
</feature>
<dbReference type="InterPro" id="IPR036950">
    <property type="entry name" value="PBP_transglycosylase"/>
</dbReference>
<dbReference type="Proteomes" id="UP000018874">
    <property type="component" value="Unassembled WGS sequence"/>
</dbReference>
<keyword evidence="9 11" id="KW-0472">Membrane</keyword>
<proteinExistence type="inferred from homology"/>
<evidence type="ECO:0000256" key="9">
    <source>
        <dbReference type="ARBA" id="ARBA00023136"/>
    </source>
</evidence>
<protein>
    <recommendedName>
        <fullName evidence="11">Biosynthetic peptidoglycan transglycosylase</fullName>
        <ecNumber evidence="11">2.4.99.28</ecNumber>
    </recommendedName>
    <alternativeName>
        <fullName evidence="11">Glycan polymerase</fullName>
    </alternativeName>
    <alternativeName>
        <fullName evidence="11">Peptidoglycan glycosyltransferase MtgA</fullName>
        <shortName evidence="11">PGT</shortName>
    </alternativeName>
</protein>
<keyword evidence="6 11" id="KW-0133">Cell shape</keyword>
<evidence type="ECO:0000256" key="4">
    <source>
        <dbReference type="ARBA" id="ARBA00022679"/>
    </source>
</evidence>
<dbReference type="PANTHER" id="PTHR30400:SF0">
    <property type="entry name" value="BIOSYNTHETIC PEPTIDOGLYCAN TRANSGLYCOSYLASE"/>
    <property type="match status" value="1"/>
</dbReference>
<dbReference type="Gene3D" id="1.10.3810.10">
    <property type="entry name" value="Biosynthetic peptidoglycan transglycosylase-like"/>
    <property type="match status" value="1"/>
</dbReference>
<dbReference type="PATRIC" id="fig|1411021.3.peg.2523"/>
<dbReference type="GO" id="GO:0009252">
    <property type="term" value="P:peptidoglycan biosynthetic process"/>
    <property type="evidence" value="ECO:0007669"/>
    <property type="project" value="UniProtKB-UniRule"/>
</dbReference>
<keyword evidence="10 11" id="KW-0961">Cell wall biogenesis/degradation</keyword>
<comment type="caution">
    <text evidence="14">The sequence shown here is derived from an EMBL/GenBank/DDBJ whole genome shotgun (WGS) entry which is preliminary data.</text>
</comment>
<dbReference type="NCBIfam" id="TIGR02070">
    <property type="entry name" value="mono_pep_trsgly"/>
    <property type="match status" value="1"/>
</dbReference>
<keyword evidence="7 11" id="KW-0573">Peptidoglycan synthesis</keyword>
<evidence type="ECO:0000256" key="2">
    <source>
        <dbReference type="ARBA" id="ARBA00022519"/>
    </source>
</evidence>
<gene>
    <name evidence="11" type="primary">mtgA</name>
    <name evidence="14" type="ORF">T231_17700</name>
</gene>
<name>W2CJB6_9BACT</name>
<keyword evidence="15" id="KW-1185">Reference proteome</keyword>
<evidence type="ECO:0000259" key="13">
    <source>
        <dbReference type="Pfam" id="PF00912"/>
    </source>
</evidence>
<evidence type="ECO:0000313" key="15">
    <source>
        <dbReference type="Proteomes" id="UP000018874"/>
    </source>
</evidence>